<proteinExistence type="predicted"/>
<dbReference type="AlphaFoldDB" id="A0A016RYG9"/>
<name>A0A016RYG9_9BILA</name>
<organism evidence="1 2">
    <name type="scientific">Ancylostoma ceylanicum</name>
    <dbReference type="NCBI Taxonomy" id="53326"/>
    <lineage>
        <taxon>Eukaryota</taxon>
        <taxon>Metazoa</taxon>
        <taxon>Ecdysozoa</taxon>
        <taxon>Nematoda</taxon>
        <taxon>Chromadorea</taxon>
        <taxon>Rhabditida</taxon>
        <taxon>Rhabditina</taxon>
        <taxon>Rhabditomorpha</taxon>
        <taxon>Strongyloidea</taxon>
        <taxon>Ancylostomatidae</taxon>
        <taxon>Ancylostomatinae</taxon>
        <taxon>Ancylostoma</taxon>
    </lineage>
</organism>
<reference evidence="2" key="1">
    <citation type="journal article" date="2015" name="Nat. Genet.">
        <title>The genome and transcriptome of the zoonotic hookworm Ancylostoma ceylanicum identify infection-specific gene families.</title>
        <authorList>
            <person name="Schwarz E.M."/>
            <person name="Hu Y."/>
            <person name="Antoshechkin I."/>
            <person name="Miller M.M."/>
            <person name="Sternberg P.W."/>
            <person name="Aroian R.V."/>
        </authorList>
    </citation>
    <scope>NUCLEOTIDE SEQUENCE</scope>
    <source>
        <strain evidence="2">HY135</strain>
    </source>
</reference>
<accession>A0A016RYG9</accession>
<dbReference type="EMBL" id="JARK01001678">
    <property type="protein sequence ID" value="EYB83117.1"/>
    <property type="molecule type" value="Genomic_DNA"/>
</dbReference>
<keyword evidence="2" id="KW-1185">Reference proteome</keyword>
<sequence length="177" mass="19860">MDQSARVYATQLPLLGECPVQGILNGVTVGAIADPLQRLRANCQKPLACSLSTKDLKDSPVIAKKMAVLKFVPNYVKKKEFQEKGQNLIVRLTPDSQGSFPARFARVTSVRHRLTTSPLDTCPCVSPLLDAGVSLSHRWTRFRAFPHFWTPAYPYHTVGPDSRRFPAFGRRRTLLRQ</sequence>
<evidence type="ECO:0000313" key="1">
    <source>
        <dbReference type="EMBL" id="EYB83117.1"/>
    </source>
</evidence>
<protein>
    <submittedName>
        <fullName evidence="1">Uncharacterized protein</fullName>
    </submittedName>
</protein>
<gene>
    <name evidence="1" type="primary">Acey_s0342.g3029</name>
    <name evidence="1" type="ORF">Y032_0342g3029</name>
</gene>
<evidence type="ECO:0000313" key="2">
    <source>
        <dbReference type="Proteomes" id="UP000024635"/>
    </source>
</evidence>
<dbReference type="Proteomes" id="UP000024635">
    <property type="component" value="Unassembled WGS sequence"/>
</dbReference>
<comment type="caution">
    <text evidence="1">The sequence shown here is derived from an EMBL/GenBank/DDBJ whole genome shotgun (WGS) entry which is preliminary data.</text>
</comment>